<gene>
    <name evidence="1" type="ORF">QOZ92_001547</name>
</gene>
<dbReference type="EMBL" id="JAUSWG010000005">
    <property type="protein sequence ID" value="MDQ0556433.1"/>
    <property type="molecule type" value="Genomic_DNA"/>
</dbReference>
<proteinExistence type="predicted"/>
<dbReference type="Proteomes" id="UP001232584">
    <property type="component" value="Unassembled WGS sequence"/>
</dbReference>
<sequence>MAVKDITKKEIISYHVSSTLSMDLGLRPIEDIGNLYTKSELKECIIHSDQ</sequence>
<dbReference type="RefSeq" id="WP_307505592.1">
    <property type="nucleotide sequence ID" value="NZ_BAAACE010000021.1"/>
</dbReference>
<evidence type="ECO:0000313" key="2">
    <source>
        <dbReference type="Proteomes" id="UP001232584"/>
    </source>
</evidence>
<protein>
    <submittedName>
        <fullName evidence="1">Uncharacterized protein</fullName>
    </submittedName>
</protein>
<accession>A0ABU0N0N6</accession>
<comment type="caution">
    <text evidence="1">The sequence shown here is derived from an EMBL/GenBank/DDBJ whole genome shotgun (WGS) entry which is preliminary data.</text>
</comment>
<keyword evidence="2" id="KW-1185">Reference proteome</keyword>
<evidence type="ECO:0000313" key="1">
    <source>
        <dbReference type="EMBL" id="MDQ0556433.1"/>
    </source>
</evidence>
<organism evidence="1 2">
    <name type="scientific">Paraclostridium ghonii</name>
    <dbReference type="NCBI Taxonomy" id="29358"/>
    <lineage>
        <taxon>Bacteria</taxon>
        <taxon>Bacillati</taxon>
        <taxon>Bacillota</taxon>
        <taxon>Clostridia</taxon>
        <taxon>Peptostreptococcales</taxon>
        <taxon>Peptostreptococcaceae</taxon>
        <taxon>Paraclostridium</taxon>
    </lineage>
</organism>
<reference evidence="1 2" key="1">
    <citation type="submission" date="2023-07" db="EMBL/GenBank/DDBJ databases">
        <title>Genomic Encyclopedia of Type Strains, Phase IV (KMG-IV): sequencing the most valuable type-strain genomes for metagenomic binning, comparative biology and taxonomic classification.</title>
        <authorList>
            <person name="Goeker M."/>
        </authorList>
    </citation>
    <scope>NUCLEOTIDE SEQUENCE [LARGE SCALE GENOMIC DNA]</scope>
    <source>
        <strain evidence="1 2">DSM 15049</strain>
    </source>
</reference>
<name>A0ABU0N0N6_9FIRM</name>